<feature type="domain" description="NAD-dependent epimerase/dehydratase" evidence="12">
    <location>
        <begin position="4"/>
        <end position="253"/>
    </location>
</feature>
<dbReference type="NCBIfam" id="TIGR01179">
    <property type="entry name" value="galE"/>
    <property type="match status" value="1"/>
</dbReference>
<dbReference type="Gene3D" id="3.40.50.720">
    <property type="entry name" value="NAD(P)-binding Rossmann-like Domain"/>
    <property type="match status" value="1"/>
</dbReference>
<comment type="cofactor">
    <cofactor evidence="2">
        <name>NAD(+)</name>
        <dbReference type="ChEBI" id="CHEBI:57540"/>
    </cofactor>
</comment>
<evidence type="ECO:0000313" key="14">
    <source>
        <dbReference type="Proteomes" id="UP001401887"/>
    </source>
</evidence>
<comment type="caution">
    <text evidence="13">The sequence shown here is derived from an EMBL/GenBank/DDBJ whole genome shotgun (WGS) entry which is preliminary data.</text>
</comment>
<keyword evidence="7" id="KW-0520">NAD</keyword>
<evidence type="ECO:0000256" key="4">
    <source>
        <dbReference type="ARBA" id="ARBA00007637"/>
    </source>
</evidence>
<evidence type="ECO:0000256" key="7">
    <source>
        <dbReference type="ARBA" id="ARBA00023027"/>
    </source>
</evidence>
<comment type="similarity">
    <text evidence="4">Belongs to the NAD(P)-dependent epimerase/dehydratase family.</text>
</comment>
<keyword evidence="14" id="KW-1185">Reference proteome</keyword>
<proteinExistence type="inferred from homology"/>
<keyword evidence="8" id="KW-0413">Isomerase</keyword>
<protein>
    <recommendedName>
        <fullName evidence="6">UDP-glucose 4-epimerase</fullName>
        <ecNumber evidence="5">5.1.3.2</ecNumber>
    </recommendedName>
    <alternativeName>
        <fullName evidence="11">Galactowaldenase</fullName>
    </alternativeName>
    <alternativeName>
        <fullName evidence="10">UDP-galactose 4-epimerase</fullName>
    </alternativeName>
</protein>
<comment type="catalytic activity">
    <reaction evidence="1">
        <text>UDP-alpha-D-glucose = UDP-alpha-D-galactose</text>
        <dbReference type="Rhea" id="RHEA:22168"/>
        <dbReference type="ChEBI" id="CHEBI:58885"/>
        <dbReference type="ChEBI" id="CHEBI:66914"/>
        <dbReference type="EC" id="5.1.3.2"/>
    </reaction>
</comment>
<gene>
    <name evidence="13" type="primary">galE_1</name>
    <name evidence="13" type="ORF">Dcar01_00104</name>
</gene>
<evidence type="ECO:0000256" key="3">
    <source>
        <dbReference type="ARBA" id="ARBA00004947"/>
    </source>
</evidence>
<evidence type="ECO:0000313" key="13">
    <source>
        <dbReference type="EMBL" id="GAA5511395.1"/>
    </source>
</evidence>
<dbReference type="InterPro" id="IPR036291">
    <property type="entry name" value="NAD(P)-bd_dom_sf"/>
</dbReference>
<name>A0ABP9W1Z9_9DEIO</name>
<dbReference type="Gene3D" id="3.90.25.10">
    <property type="entry name" value="UDP-galactose 4-epimerase, domain 1"/>
    <property type="match status" value="1"/>
</dbReference>
<evidence type="ECO:0000256" key="6">
    <source>
        <dbReference type="ARBA" id="ARBA00018569"/>
    </source>
</evidence>
<dbReference type="EC" id="5.1.3.2" evidence="5"/>
<organism evidence="13 14">
    <name type="scientific">Deinococcus carri</name>
    <dbReference type="NCBI Taxonomy" id="1211323"/>
    <lineage>
        <taxon>Bacteria</taxon>
        <taxon>Thermotogati</taxon>
        <taxon>Deinococcota</taxon>
        <taxon>Deinococci</taxon>
        <taxon>Deinococcales</taxon>
        <taxon>Deinococcaceae</taxon>
        <taxon>Deinococcus</taxon>
    </lineage>
</organism>
<evidence type="ECO:0000256" key="2">
    <source>
        <dbReference type="ARBA" id="ARBA00001911"/>
    </source>
</evidence>
<accession>A0ABP9W1Z9</accession>
<dbReference type="RefSeq" id="WP_345459273.1">
    <property type="nucleotide sequence ID" value="NZ_BAABRP010000001.1"/>
</dbReference>
<evidence type="ECO:0000256" key="9">
    <source>
        <dbReference type="ARBA" id="ARBA00023277"/>
    </source>
</evidence>
<evidence type="ECO:0000259" key="12">
    <source>
        <dbReference type="Pfam" id="PF01370"/>
    </source>
</evidence>
<evidence type="ECO:0000256" key="5">
    <source>
        <dbReference type="ARBA" id="ARBA00013189"/>
    </source>
</evidence>
<sequence length="359" mass="38614">MKLLVTGGAGYIGSTVCTALEQAGHVPVVLDSLVTGPAAFVAGRIFYQGDIADTALVRRIFEEHPDITATLHFAARIVVSESLAQPALYYRENVVKSLTLFETLLALGQRRVIFSSSASIYDSPPSDGPAGLQVTEASPLRPLSPYARSKWMMEEVLRDLCAASAGSSAPLRAIALRYFNPIGADPELRTGPYLPDPSHVLGRLVATWQGRQPVFSVMGTDYPTRDGTGLRDYIHIWDLALAHVAAAEHFDEAFAQAEADLGEAQVFLPINVGTGSGTTVRELLEAFQEVAGTTLDVQDSPRRPGDSAGACAEISRARAWLNWLPRHTSREAIASALAWEAQREARLHPPATETEAVAG</sequence>
<evidence type="ECO:0000256" key="10">
    <source>
        <dbReference type="ARBA" id="ARBA00031367"/>
    </source>
</evidence>
<keyword evidence="9" id="KW-0119">Carbohydrate metabolism</keyword>
<dbReference type="PANTHER" id="PTHR43725">
    <property type="entry name" value="UDP-GLUCOSE 4-EPIMERASE"/>
    <property type="match status" value="1"/>
</dbReference>
<dbReference type="InterPro" id="IPR005886">
    <property type="entry name" value="UDP_G4E"/>
</dbReference>
<dbReference type="InterPro" id="IPR001509">
    <property type="entry name" value="Epimerase_deHydtase"/>
</dbReference>
<evidence type="ECO:0000256" key="11">
    <source>
        <dbReference type="ARBA" id="ARBA00033067"/>
    </source>
</evidence>
<comment type="pathway">
    <text evidence="3">Carbohydrate metabolism; galactose metabolism.</text>
</comment>
<dbReference type="Proteomes" id="UP001401887">
    <property type="component" value="Unassembled WGS sequence"/>
</dbReference>
<dbReference type="SUPFAM" id="SSF51735">
    <property type="entry name" value="NAD(P)-binding Rossmann-fold domains"/>
    <property type="match status" value="1"/>
</dbReference>
<evidence type="ECO:0000256" key="1">
    <source>
        <dbReference type="ARBA" id="ARBA00000083"/>
    </source>
</evidence>
<evidence type="ECO:0000256" key="8">
    <source>
        <dbReference type="ARBA" id="ARBA00023235"/>
    </source>
</evidence>
<reference evidence="13 14" key="1">
    <citation type="submission" date="2024-02" db="EMBL/GenBank/DDBJ databases">
        <title>Deinococcus carri NBRC 110142.</title>
        <authorList>
            <person name="Ichikawa N."/>
            <person name="Katano-Makiyama Y."/>
            <person name="Hidaka K."/>
        </authorList>
    </citation>
    <scope>NUCLEOTIDE SEQUENCE [LARGE SCALE GENOMIC DNA]</scope>
    <source>
        <strain evidence="13 14">NBRC 110142</strain>
    </source>
</reference>
<dbReference type="Pfam" id="PF01370">
    <property type="entry name" value="Epimerase"/>
    <property type="match status" value="1"/>
</dbReference>
<dbReference type="PANTHER" id="PTHR43725:SF53">
    <property type="entry name" value="UDP-ARABINOSE 4-EPIMERASE 1"/>
    <property type="match status" value="1"/>
</dbReference>
<dbReference type="EMBL" id="BAABRP010000001">
    <property type="protein sequence ID" value="GAA5511395.1"/>
    <property type="molecule type" value="Genomic_DNA"/>
</dbReference>